<organism evidence="1">
    <name type="scientific">Triticum urartu</name>
    <name type="common">Red wild einkorn</name>
    <name type="synonym">Crithodium urartu</name>
    <dbReference type="NCBI Taxonomy" id="4572"/>
    <lineage>
        <taxon>Eukaryota</taxon>
        <taxon>Viridiplantae</taxon>
        <taxon>Streptophyta</taxon>
        <taxon>Embryophyta</taxon>
        <taxon>Tracheophyta</taxon>
        <taxon>Spermatophyta</taxon>
        <taxon>Magnoliopsida</taxon>
        <taxon>Liliopsida</taxon>
        <taxon>Poales</taxon>
        <taxon>Poaceae</taxon>
        <taxon>BOP clade</taxon>
        <taxon>Pooideae</taxon>
        <taxon>Triticodae</taxon>
        <taxon>Triticeae</taxon>
        <taxon>Triticinae</taxon>
        <taxon>Triticum</taxon>
    </lineage>
</organism>
<evidence type="ECO:0000313" key="1">
    <source>
        <dbReference type="EMBL" id="EMS65507.1"/>
    </source>
</evidence>
<protein>
    <submittedName>
        <fullName evidence="1">Uncharacterized protein</fullName>
    </submittedName>
</protein>
<dbReference type="PANTHER" id="PTHR36776:SF1">
    <property type="entry name" value="EXPRESSED PROTEIN"/>
    <property type="match status" value="1"/>
</dbReference>
<reference evidence="1" key="1">
    <citation type="journal article" date="2013" name="Nature">
        <title>Draft genome of the wheat A-genome progenitor Triticum urartu.</title>
        <authorList>
            <person name="Ling H.Q."/>
            <person name="Zhao S."/>
            <person name="Liu D."/>
            <person name="Wang J."/>
            <person name="Sun H."/>
            <person name="Zhang C."/>
            <person name="Fan H."/>
            <person name="Li D."/>
            <person name="Dong L."/>
            <person name="Tao Y."/>
            <person name="Gao C."/>
            <person name="Wu H."/>
            <person name="Li Y."/>
            <person name="Cui Y."/>
            <person name="Guo X."/>
            <person name="Zheng S."/>
            <person name="Wang B."/>
            <person name="Yu K."/>
            <person name="Liang Q."/>
            <person name="Yang W."/>
            <person name="Lou X."/>
            <person name="Chen J."/>
            <person name="Feng M."/>
            <person name="Jian J."/>
            <person name="Zhang X."/>
            <person name="Luo G."/>
            <person name="Jiang Y."/>
            <person name="Liu J."/>
            <person name="Wang Z."/>
            <person name="Sha Y."/>
            <person name="Zhang B."/>
            <person name="Wu H."/>
            <person name="Tang D."/>
            <person name="Shen Q."/>
            <person name="Xue P."/>
            <person name="Zou S."/>
            <person name="Wang X."/>
            <person name="Liu X."/>
            <person name="Wang F."/>
            <person name="Yang Y."/>
            <person name="An X."/>
            <person name="Dong Z."/>
            <person name="Zhang K."/>
            <person name="Zhang X."/>
            <person name="Luo M.C."/>
            <person name="Dvorak J."/>
            <person name="Tong Y."/>
            <person name="Wang J."/>
            <person name="Yang H."/>
            <person name="Li Z."/>
            <person name="Wang D."/>
            <person name="Zhang A."/>
            <person name="Wang J."/>
        </authorList>
    </citation>
    <scope>NUCLEOTIDE SEQUENCE</scope>
</reference>
<dbReference type="eggNOG" id="ENOG502S1XK">
    <property type="taxonomic scope" value="Eukaryota"/>
</dbReference>
<dbReference type="AlphaFoldDB" id="M7ZZQ4"/>
<dbReference type="PANTHER" id="PTHR36776">
    <property type="entry name" value="EXPRESSED PROTEIN"/>
    <property type="match status" value="1"/>
</dbReference>
<dbReference type="EMBL" id="KD043373">
    <property type="protein sequence ID" value="EMS65507.1"/>
    <property type="molecule type" value="Genomic_DNA"/>
</dbReference>
<sequence length="325" mass="35820">MESSTSSSALLLHGLACASPSKARPFFVSPVSPSSPLSTSISINASSPRRLLPHAPRAAGRGSDKDNRVQELRVPDSWLTPTGAAQVRIHDSISVISFSLVAALPGDCVILLQLPESCYAPAPVSGLLLAQVYLHAICTVIEQGHLHLSTSYQESEWLRGTLHKWLDDEYCPEPANVDISNTAARAYHESLTAKQSDRGGLLLAQVYLHAICTVIEQGHLHLSTSYQESEWLRGTLHKWLDDEYCPEPANVDISNTAARSYHESLTAKQSDVGEILMKMVGDLQELSYQESFHGAFSAANAAISFVNYLALRWRWRWRWQVVCSI</sequence>
<gene>
    <name evidence="1" type="ORF">TRIUR3_08393</name>
</gene>
<proteinExistence type="predicted"/>
<name>M7ZZQ4_TRIUA</name>
<dbReference type="STRING" id="4572.M7ZZQ4"/>
<accession>M7ZZQ4</accession>